<dbReference type="Pfam" id="PF12079">
    <property type="entry name" value="DUF3558"/>
    <property type="match status" value="1"/>
</dbReference>
<gene>
    <name evidence="3" type="ORF">GCM10011591_42270</name>
</gene>
<organism evidence="3 4">
    <name type="scientific">Nocardia camponoti</name>
    <dbReference type="NCBI Taxonomy" id="1616106"/>
    <lineage>
        <taxon>Bacteria</taxon>
        <taxon>Bacillati</taxon>
        <taxon>Actinomycetota</taxon>
        <taxon>Actinomycetes</taxon>
        <taxon>Mycobacteriales</taxon>
        <taxon>Nocardiaceae</taxon>
        <taxon>Nocardia</taxon>
    </lineage>
</organism>
<dbReference type="InterPro" id="IPR024520">
    <property type="entry name" value="DUF3558"/>
</dbReference>
<sequence>MVATRAVTAGTLMAGAIALAACSSVSGTATAPESTEAAPGSVRPTLTDPKVQPPDQDNKYTRSTARPHVVFDPCTWMMPDDITAIGYADRSRERGTDLVAEYTFLSCRFQANDYTTSLRINSGNVTWDEDQQKNGNWLQATEVNGRQAARGQDPGGVQGGAGTCEIHMRTKVGVVFITQAVKTLGEQRGVDPCTNLDHIASVVEKSIGKEN</sequence>
<reference evidence="3" key="2">
    <citation type="submission" date="2020-09" db="EMBL/GenBank/DDBJ databases">
        <authorList>
            <person name="Sun Q."/>
            <person name="Zhou Y."/>
        </authorList>
    </citation>
    <scope>NUCLEOTIDE SEQUENCE</scope>
    <source>
        <strain evidence="3">CGMCC 4.7278</strain>
    </source>
</reference>
<protein>
    <recommendedName>
        <fullName evidence="5">DUF3558 domain-containing protein</fullName>
    </recommendedName>
</protein>
<reference evidence="3" key="1">
    <citation type="journal article" date="2014" name="Int. J. Syst. Evol. Microbiol.">
        <title>Complete genome sequence of Corynebacterium casei LMG S-19264T (=DSM 44701T), isolated from a smear-ripened cheese.</title>
        <authorList>
            <consortium name="US DOE Joint Genome Institute (JGI-PGF)"/>
            <person name="Walter F."/>
            <person name="Albersmeier A."/>
            <person name="Kalinowski J."/>
            <person name="Ruckert C."/>
        </authorList>
    </citation>
    <scope>NUCLEOTIDE SEQUENCE</scope>
    <source>
        <strain evidence="3">CGMCC 4.7278</strain>
    </source>
</reference>
<dbReference type="PROSITE" id="PS51257">
    <property type="entry name" value="PROKAR_LIPOPROTEIN"/>
    <property type="match status" value="1"/>
</dbReference>
<proteinExistence type="predicted"/>
<dbReference type="AlphaFoldDB" id="A0A917VE86"/>
<evidence type="ECO:0000256" key="2">
    <source>
        <dbReference type="SAM" id="SignalP"/>
    </source>
</evidence>
<dbReference type="Proteomes" id="UP000612956">
    <property type="component" value="Unassembled WGS sequence"/>
</dbReference>
<evidence type="ECO:0000313" key="4">
    <source>
        <dbReference type="Proteomes" id="UP000612956"/>
    </source>
</evidence>
<feature type="region of interest" description="Disordered" evidence="1">
    <location>
        <begin position="30"/>
        <end position="63"/>
    </location>
</feature>
<feature type="chain" id="PRO_5036874090" description="DUF3558 domain-containing protein" evidence="2">
    <location>
        <begin position="32"/>
        <end position="211"/>
    </location>
</feature>
<keyword evidence="4" id="KW-1185">Reference proteome</keyword>
<name>A0A917VE86_9NOCA</name>
<evidence type="ECO:0008006" key="5">
    <source>
        <dbReference type="Google" id="ProtNLM"/>
    </source>
</evidence>
<feature type="signal peptide" evidence="2">
    <location>
        <begin position="1"/>
        <end position="31"/>
    </location>
</feature>
<comment type="caution">
    <text evidence="3">The sequence shown here is derived from an EMBL/GenBank/DDBJ whole genome shotgun (WGS) entry which is preliminary data.</text>
</comment>
<accession>A0A917VE86</accession>
<dbReference type="EMBL" id="BMMW01000005">
    <property type="protein sequence ID" value="GGK65631.1"/>
    <property type="molecule type" value="Genomic_DNA"/>
</dbReference>
<keyword evidence="2" id="KW-0732">Signal</keyword>
<feature type="compositionally biased region" description="Low complexity" evidence="1">
    <location>
        <begin position="30"/>
        <end position="40"/>
    </location>
</feature>
<evidence type="ECO:0000256" key="1">
    <source>
        <dbReference type="SAM" id="MobiDB-lite"/>
    </source>
</evidence>
<evidence type="ECO:0000313" key="3">
    <source>
        <dbReference type="EMBL" id="GGK65631.1"/>
    </source>
</evidence>